<feature type="signal peptide" evidence="4">
    <location>
        <begin position="1"/>
        <end position="45"/>
    </location>
</feature>
<organism evidence="7">
    <name type="scientific">Streptomyces sp. R44</name>
    <dbReference type="NCBI Taxonomy" id="3238633"/>
    <lineage>
        <taxon>Bacteria</taxon>
        <taxon>Bacillati</taxon>
        <taxon>Actinomycetota</taxon>
        <taxon>Actinomycetes</taxon>
        <taxon>Kitasatosporales</taxon>
        <taxon>Streptomycetaceae</taxon>
        <taxon>Streptomyces</taxon>
    </lineage>
</organism>
<protein>
    <recommendedName>
        <fullName evidence="8">DUF11 domain-containing protein</fullName>
    </recommendedName>
</protein>
<dbReference type="PROSITE" id="PS50012">
    <property type="entry name" value="RCC1_3"/>
    <property type="match status" value="7"/>
</dbReference>
<dbReference type="InterPro" id="IPR009091">
    <property type="entry name" value="RCC1/BLIP-II"/>
</dbReference>
<gene>
    <name evidence="7" type="ORF">AB5J54_32760</name>
</gene>
<feature type="region of interest" description="Disordered" evidence="3">
    <location>
        <begin position="560"/>
        <end position="586"/>
    </location>
</feature>
<proteinExistence type="predicted"/>
<dbReference type="Pfam" id="PF01345">
    <property type="entry name" value="DUF11"/>
    <property type="match status" value="1"/>
</dbReference>
<name>A0AB39T6A5_9ACTN</name>
<sequence length="586" mass="58161">MSVPDTPPGARRGPRPRRRLAVVAALASALLLPGPGLSAPSPAHADSAGARDIRTAPPGTVLTWGSNGRGQLGDGSTTGSQLVPGRACGNVTCTTPLDRFVQVAGGGGHNVALREDGTVVAWGSNGSGQLGDGSRNDRDTPVQVCAVGEPAPCASFLKGVAAVAAGDNHSLALLADGTVVSWGAGGLLGDGTLTDGLTPVRVCAVGSTAPCTSYLTGITRVAAGYQHTLALRSDGFVTAWGYNGNGQIGDGTTTPRPGPVFVNDVYDAVSVAAGIYHSVAALSTGSVTAWGYGDALGDGTGGQAAAPAPVCAIGQTAPCTSYLTGVRSVAAGAFHTLAARADGTAVAWGNNIYGQLGDGTVTNRRVPVQVCAPGGCSGHLTGVSAVAGGVSGYHSLALRTDGSVRAWGFNAYGQLGDGTELERHTPFRVCAIGQTSPCLRYLEGVTSISAGDAHTIAVSRPLADLATSIAASPEPVADGGTLTYTVRVRNHGPTAAEDVVLTDSLPATVRFTSATPSSGTCDTPAVGSTDTVTCRFGPLAAGGTATLTLKVVVRSKAAVTNGASATASTPDPRTGNNAATITTPSS</sequence>
<dbReference type="Gene3D" id="2.60.40.1170">
    <property type="entry name" value="Mu homology domain, subdomain B"/>
    <property type="match status" value="1"/>
</dbReference>
<dbReference type="InterPro" id="IPR001434">
    <property type="entry name" value="OmcB-like_DUF11"/>
</dbReference>
<dbReference type="Pfam" id="PF00415">
    <property type="entry name" value="RCC1"/>
    <property type="match status" value="1"/>
</dbReference>
<dbReference type="Pfam" id="PF13540">
    <property type="entry name" value="RCC1_2"/>
    <property type="match status" value="1"/>
</dbReference>
<dbReference type="Gene3D" id="2.130.10.30">
    <property type="entry name" value="Regulator of chromosome condensation 1/beta-lactamase-inhibitor protein II"/>
    <property type="match status" value="3"/>
</dbReference>
<evidence type="ECO:0000256" key="2">
    <source>
        <dbReference type="ARBA" id="ARBA00022737"/>
    </source>
</evidence>
<dbReference type="InterPro" id="IPR051553">
    <property type="entry name" value="Ran_GTPase-activating"/>
</dbReference>
<dbReference type="PRINTS" id="PR00633">
    <property type="entry name" value="RCCNDNSATION"/>
</dbReference>
<feature type="domain" description="RCC1-like" evidence="6">
    <location>
        <begin position="59"/>
        <end position="312"/>
    </location>
</feature>
<accession>A0AB39T6A5</accession>
<dbReference type="EMBL" id="CP163444">
    <property type="protein sequence ID" value="XDQ75010.1"/>
    <property type="molecule type" value="Genomic_DNA"/>
</dbReference>
<evidence type="ECO:0000259" key="5">
    <source>
        <dbReference type="Pfam" id="PF01345"/>
    </source>
</evidence>
<evidence type="ECO:0000256" key="4">
    <source>
        <dbReference type="SAM" id="SignalP"/>
    </source>
</evidence>
<dbReference type="InterPro" id="IPR058923">
    <property type="entry name" value="RCC1-like_dom"/>
</dbReference>
<evidence type="ECO:0000256" key="3">
    <source>
        <dbReference type="SAM" id="MobiDB-lite"/>
    </source>
</evidence>
<reference evidence="7" key="1">
    <citation type="submission" date="2024-07" db="EMBL/GenBank/DDBJ databases">
        <authorList>
            <person name="Yu S.T."/>
        </authorList>
    </citation>
    <scope>NUCLEOTIDE SEQUENCE</scope>
    <source>
        <strain evidence="7">R44</strain>
    </source>
</reference>
<evidence type="ECO:0008006" key="8">
    <source>
        <dbReference type="Google" id="ProtNLM"/>
    </source>
</evidence>
<feature type="compositionally biased region" description="Polar residues" evidence="3">
    <location>
        <begin position="561"/>
        <end position="586"/>
    </location>
</feature>
<dbReference type="InterPro" id="IPR006311">
    <property type="entry name" value="TAT_signal"/>
</dbReference>
<dbReference type="PROSITE" id="PS51318">
    <property type="entry name" value="TAT"/>
    <property type="match status" value="1"/>
</dbReference>
<dbReference type="PROSITE" id="PS00626">
    <property type="entry name" value="RCC1_2"/>
    <property type="match status" value="2"/>
</dbReference>
<dbReference type="Pfam" id="PF25390">
    <property type="entry name" value="WD40_RLD"/>
    <property type="match status" value="1"/>
</dbReference>
<evidence type="ECO:0000259" key="6">
    <source>
        <dbReference type="Pfam" id="PF25390"/>
    </source>
</evidence>
<feature type="chain" id="PRO_5044290575" description="DUF11 domain-containing protein" evidence="4">
    <location>
        <begin position="46"/>
        <end position="586"/>
    </location>
</feature>
<evidence type="ECO:0000256" key="1">
    <source>
        <dbReference type="ARBA" id="ARBA00022658"/>
    </source>
</evidence>
<dbReference type="RefSeq" id="WP_369147528.1">
    <property type="nucleotide sequence ID" value="NZ_CP163444.1"/>
</dbReference>
<evidence type="ECO:0000313" key="7">
    <source>
        <dbReference type="EMBL" id="XDQ75010.1"/>
    </source>
</evidence>
<keyword evidence="4" id="KW-0732">Signal</keyword>
<keyword evidence="1" id="KW-0344">Guanine-nucleotide releasing factor</keyword>
<dbReference type="SUPFAM" id="SSF50985">
    <property type="entry name" value="RCC1/BLIP-II"/>
    <property type="match status" value="2"/>
</dbReference>
<dbReference type="PANTHER" id="PTHR45982">
    <property type="entry name" value="REGULATOR OF CHROMOSOME CONDENSATION"/>
    <property type="match status" value="1"/>
</dbReference>
<dbReference type="AlphaFoldDB" id="A0AB39T6A5"/>
<feature type="domain" description="DUF11" evidence="5">
    <location>
        <begin position="464"/>
        <end position="582"/>
    </location>
</feature>
<dbReference type="InterPro" id="IPR047589">
    <property type="entry name" value="DUF11_rpt"/>
</dbReference>
<dbReference type="NCBIfam" id="TIGR01451">
    <property type="entry name" value="B_ant_repeat"/>
    <property type="match status" value="1"/>
</dbReference>
<dbReference type="GO" id="GO:0005085">
    <property type="term" value="F:guanyl-nucleotide exchange factor activity"/>
    <property type="evidence" value="ECO:0007669"/>
    <property type="project" value="TreeGrafter"/>
</dbReference>
<dbReference type="GO" id="GO:0005737">
    <property type="term" value="C:cytoplasm"/>
    <property type="evidence" value="ECO:0007669"/>
    <property type="project" value="TreeGrafter"/>
</dbReference>
<dbReference type="InterPro" id="IPR000408">
    <property type="entry name" value="Reg_chr_condens"/>
</dbReference>
<dbReference type="PANTHER" id="PTHR45982:SF1">
    <property type="entry name" value="REGULATOR OF CHROMOSOME CONDENSATION"/>
    <property type="match status" value="1"/>
</dbReference>
<feature type="region of interest" description="Disordered" evidence="3">
    <location>
        <begin position="35"/>
        <end position="57"/>
    </location>
</feature>
<keyword evidence="2" id="KW-0677">Repeat</keyword>